<keyword evidence="2" id="KW-1185">Reference proteome</keyword>
<dbReference type="SUPFAM" id="SSF54427">
    <property type="entry name" value="NTF2-like"/>
    <property type="match status" value="1"/>
</dbReference>
<proteinExistence type="predicted"/>
<dbReference type="Pfam" id="PF07366">
    <property type="entry name" value="SnoaL"/>
    <property type="match status" value="1"/>
</dbReference>
<dbReference type="Gene3D" id="3.10.450.50">
    <property type="match status" value="1"/>
</dbReference>
<name>A0ABS4BGA9_9HYPH</name>
<evidence type="ECO:0000313" key="2">
    <source>
        <dbReference type="Proteomes" id="UP000678276"/>
    </source>
</evidence>
<dbReference type="Proteomes" id="UP000678276">
    <property type="component" value="Unassembled WGS sequence"/>
</dbReference>
<dbReference type="PANTHER" id="PTHR38436">
    <property type="entry name" value="POLYKETIDE CYCLASE SNOAL-LIKE DOMAIN"/>
    <property type="match status" value="1"/>
</dbReference>
<gene>
    <name evidence="1" type="ORF">J6595_09340</name>
</gene>
<dbReference type="EMBL" id="JAGJCF010000005">
    <property type="protein sequence ID" value="MBP0615783.1"/>
    <property type="molecule type" value="Genomic_DNA"/>
</dbReference>
<protein>
    <submittedName>
        <fullName evidence="1">Ester cyclase</fullName>
    </submittedName>
</protein>
<dbReference type="InterPro" id="IPR032710">
    <property type="entry name" value="NTF2-like_dom_sf"/>
</dbReference>
<dbReference type="PANTHER" id="PTHR38436:SF1">
    <property type="entry name" value="ESTER CYCLASE"/>
    <property type="match status" value="1"/>
</dbReference>
<dbReference type="InterPro" id="IPR009959">
    <property type="entry name" value="Cyclase_SnoaL-like"/>
</dbReference>
<reference evidence="1 2" key="1">
    <citation type="submission" date="2021-04" db="EMBL/GenBank/DDBJ databases">
        <title>Whole genome sequence of Jiella sp. KSK16Y-1.</title>
        <authorList>
            <person name="Tuo L."/>
        </authorList>
    </citation>
    <scope>NUCLEOTIDE SEQUENCE [LARGE SCALE GENOMIC DNA]</scope>
    <source>
        <strain evidence="1 2">KSK16Y-1</strain>
    </source>
</reference>
<comment type="caution">
    <text evidence="1">The sequence shown here is derived from an EMBL/GenBank/DDBJ whole genome shotgun (WGS) entry which is preliminary data.</text>
</comment>
<sequence>MSDLGNTFMRRFVQFINTADEKLGEELIAPNAEFYVPFQSEPLVGPRGWLKAVEVMRGGFPDVQWTLEELVVEGEKIAARYTMRGTHEGTFFGVPATGKKIAIQTMNFYAMANGKIVGERGQPDLLGLMQQIGAVPAPS</sequence>
<accession>A0ABS4BGA9</accession>
<organism evidence="1 2">
    <name type="scientific">Jiella mangrovi</name>
    <dbReference type="NCBI Taxonomy" id="2821407"/>
    <lineage>
        <taxon>Bacteria</taxon>
        <taxon>Pseudomonadati</taxon>
        <taxon>Pseudomonadota</taxon>
        <taxon>Alphaproteobacteria</taxon>
        <taxon>Hyphomicrobiales</taxon>
        <taxon>Aurantimonadaceae</taxon>
        <taxon>Jiella</taxon>
    </lineage>
</organism>
<evidence type="ECO:0000313" key="1">
    <source>
        <dbReference type="EMBL" id="MBP0615783.1"/>
    </source>
</evidence>